<protein>
    <submittedName>
        <fullName evidence="3">Uncharacterized protein LOC112688541</fullName>
    </submittedName>
</protein>
<dbReference type="RefSeq" id="XP_025417583.1">
    <property type="nucleotide sequence ID" value="XM_025561798.1"/>
</dbReference>
<name>A0A2S2QKC1_9HEMI</name>
<dbReference type="Proteomes" id="UP000694846">
    <property type="component" value="Unplaced"/>
</dbReference>
<evidence type="ECO:0000313" key="3">
    <source>
        <dbReference type="RefSeq" id="XP_025417583.1"/>
    </source>
</evidence>
<accession>A0A2S2QKC1</accession>
<evidence type="ECO:0000313" key="1">
    <source>
        <dbReference type="EMBL" id="MBY78209.1"/>
    </source>
</evidence>
<evidence type="ECO:0000313" key="2">
    <source>
        <dbReference type="Proteomes" id="UP000694846"/>
    </source>
</evidence>
<reference evidence="1" key="1">
    <citation type="submission" date="2018-04" db="EMBL/GenBank/DDBJ databases">
        <title>Transcriptome assembly of Sipha flava.</title>
        <authorList>
            <person name="Scully E.D."/>
            <person name="Geib S.M."/>
            <person name="Palmer N.A."/>
            <person name="Koch K."/>
            <person name="Bradshaw J."/>
            <person name="Heng-Moss T."/>
            <person name="Sarath G."/>
        </authorList>
    </citation>
    <scope>NUCLEOTIDE SEQUENCE</scope>
</reference>
<proteinExistence type="predicted"/>
<keyword evidence="2" id="KW-1185">Reference proteome</keyword>
<reference evidence="3" key="2">
    <citation type="submission" date="2025-04" db="UniProtKB">
        <authorList>
            <consortium name="RefSeq"/>
        </authorList>
    </citation>
    <scope>IDENTIFICATION</scope>
    <source>
        <tissue evidence="3">Whole body</tissue>
    </source>
</reference>
<dbReference type="GeneID" id="112688541"/>
<gene>
    <name evidence="3" type="primary">LOC112688541</name>
    <name evidence="1" type="ORF">g.26195</name>
</gene>
<dbReference type="AlphaFoldDB" id="A0A2S2QKC1"/>
<dbReference type="EMBL" id="GGMS01009006">
    <property type="protein sequence ID" value="MBY78209.1"/>
    <property type="molecule type" value="Transcribed_RNA"/>
</dbReference>
<organism evidence="1">
    <name type="scientific">Sipha flava</name>
    <name type="common">yellow sugarcane aphid</name>
    <dbReference type="NCBI Taxonomy" id="143950"/>
    <lineage>
        <taxon>Eukaryota</taxon>
        <taxon>Metazoa</taxon>
        <taxon>Ecdysozoa</taxon>
        <taxon>Arthropoda</taxon>
        <taxon>Hexapoda</taxon>
        <taxon>Insecta</taxon>
        <taxon>Pterygota</taxon>
        <taxon>Neoptera</taxon>
        <taxon>Paraneoptera</taxon>
        <taxon>Hemiptera</taxon>
        <taxon>Sternorrhyncha</taxon>
        <taxon>Aphidomorpha</taxon>
        <taxon>Aphidoidea</taxon>
        <taxon>Aphididae</taxon>
        <taxon>Sipha</taxon>
    </lineage>
</organism>
<sequence length="214" mass="25297">MDELNEQIDRLVDLLDVLKSRYFFLRAKYNIECNSQSIHASTDTLTEYHTANDLQYFVMLELYLLEYACTMGIYSMNIYATRLKTNLIANDKDHQFLKILKDNIRSFIGTNNEIKTISKDPYDSFHSYINSFLVYANVLKEMKIPNTIMFDEMETKKKKNKLNKRMLKINLMANVISYTVFEKIKDLRTKEGRAALELALKYRTPRNLAYYLSK</sequence>
<dbReference type="OrthoDB" id="6592213at2759"/>